<gene>
    <name evidence="4" type="ORF">GPM918_LOCUS43971</name>
    <name evidence="5" type="ORF">SRO942_LOCUS45639</name>
</gene>
<proteinExistence type="predicted"/>
<keyword evidence="6" id="KW-1185">Reference proteome</keyword>
<dbReference type="PANTHER" id="PTHR24418">
    <property type="entry name" value="TYROSINE-PROTEIN KINASE"/>
    <property type="match status" value="1"/>
</dbReference>
<dbReference type="InterPro" id="IPR011009">
    <property type="entry name" value="Kinase-like_dom_sf"/>
</dbReference>
<dbReference type="EMBL" id="CAJOBC010109259">
    <property type="protein sequence ID" value="CAF4518189.1"/>
    <property type="molecule type" value="Genomic_DNA"/>
</dbReference>
<dbReference type="Proteomes" id="UP000681722">
    <property type="component" value="Unassembled WGS sequence"/>
</dbReference>
<dbReference type="EMBL" id="CAJNOQ010041822">
    <property type="protein sequence ID" value="CAF1624885.1"/>
    <property type="molecule type" value="Genomic_DNA"/>
</dbReference>
<feature type="domain" description="Serine-threonine/tyrosine-protein kinase catalytic" evidence="3">
    <location>
        <begin position="81"/>
        <end position="141"/>
    </location>
</feature>
<dbReference type="GO" id="GO:0005524">
    <property type="term" value="F:ATP binding"/>
    <property type="evidence" value="ECO:0007669"/>
    <property type="project" value="UniProtKB-KW"/>
</dbReference>
<comment type="caution">
    <text evidence="4">The sequence shown here is derived from an EMBL/GenBank/DDBJ whole genome shotgun (WGS) entry which is preliminary data.</text>
</comment>
<dbReference type="Gene3D" id="1.10.510.10">
    <property type="entry name" value="Transferase(Phosphotransferase) domain 1"/>
    <property type="match status" value="1"/>
</dbReference>
<reference evidence="4" key="1">
    <citation type="submission" date="2021-02" db="EMBL/GenBank/DDBJ databases">
        <authorList>
            <person name="Nowell W R."/>
        </authorList>
    </citation>
    <scope>NUCLEOTIDE SEQUENCE</scope>
</reference>
<dbReference type="InterPro" id="IPR001245">
    <property type="entry name" value="Ser-Thr/Tyr_kinase_cat_dom"/>
</dbReference>
<evidence type="ECO:0000256" key="1">
    <source>
        <dbReference type="ARBA" id="ARBA00022741"/>
    </source>
</evidence>
<evidence type="ECO:0000313" key="6">
    <source>
        <dbReference type="Proteomes" id="UP000663829"/>
    </source>
</evidence>
<protein>
    <recommendedName>
        <fullName evidence="3">Serine-threonine/tyrosine-protein kinase catalytic domain-containing protein</fullName>
    </recommendedName>
</protein>
<evidence type="ECO:0000259" key="3">
    <source>
        <dbReference type="Pfam" id="PF07714"/>
    </source>
</evidence>
<dbReference type="InterPro" id="IPR050198">
    <property type="entry name" value="Non-receptor_tyrosine_kinases"/>
</dbReference>
<evidence type="ECO:0000256" key="2">
    <source>
        <dbReference type="ARBA" id="ARBA00022840"/>
    </source>
</evidence>
<evidence type="ECO:0000313" key="4">
    <source>
        <dbReference type="EMBL" id="CAF1624885.1"/>
    </source>
</evidence>
<dbReference type="SUPFAM" id="SSF56112">
    <property type="entry name" value="Protein kinase-like (PK-like)"/>
    <property type="match status" value="1"/>
</dbReference>
<organism evidence="4 6">
    <name type="scientific">Didymodactylos carnosus</name>
    <dbReference type="NCBI Taxonomy" id="1234261"/>
    <lineage>
        <taxon>Eukaryota</taxon>
        <taxon>Metazoa</taxon>
        <taxon>Spiralia</taxon>
        <taxon>Gnathifera</taxon>
        <taxon>Rotifera</taxon>
        <taxon>Eurotatoria</taxon>
        <taxon>Bdelloidea</taxon>
        <taxon>Philodinida</taxon>
        <taxon>Philodinidae</taxon>
        <taxon>Didymodactylos</taxon>
    </lineage>
</organism>
<name>A0A816CLC9_9BILA</name>
<sequence>VTKKFDSTSTKNAHFIPDNQLAPVHSSTLNQLETALQKLKSTIKDDVIRNPELAKNAQLLNDKLNLLIESNRCSNDFIPDVAPEVLANEQYSEKSDVYSMGVLMWEAYSKGNIPWSQGISDDEVKRQVTKGEKLQKPKNCSLKYGL</sequence>
<keyword evidence="1" id="KW-0547">Nucleotide-binding</keyword>
<keyword evidence="2" id="KW-0067">ATP-binding</keyword>
<accession>A0A816CLC9</accession>
<dbReference type="Proteomes" id="UP000663829">
    <property type="component" value="Unassembled WGS sequence"/>
</dbReference>
<dbReference type="GO" id="GO:0004672">
    <property type="term" value="F:protein kinase activity"/>
    <property type="evidence" value="ECO:0007669"/>
    <property type="project" value="InterPro"/>
</dbReference>
<dbReference type="Pfam" id="PF07714">
    <property type="entry name" value="PK_Tyr_Ser-Thr"/>
    <property type="match status" value="1"/>
</dbReference>
<feature type="non-terminal residue" evidence="4">
    <location>
        <position position="1"/>
    </location>
</feature>
<evidence type="ECO:0000313" key="5">
    <source>
        <dbReference type="EMBL" id="CAF4518189.1"/>
    </source>
</evidence>
<dbReference type="OrthoDB" id="4062651at2759"/>
<dbReference type="AlphaFoldDB" id="A0A816CLC9"/>